<dbReference type="OrthoDB" id="3051265at2759"/>
<feature type="compositionally biased region" description="Low complexity" evidence="1">
    <location>
        <begin position="118"/>
        <end position="127"/>
    </location>
</feature>
<feature type="compositionally biased region" description="Acidic residues" evidence="1">
    <location>
        <begin position="39"/>
        <end position="54"/>
    </location>
</feature>
<comment type="caution">
    <text evidence="2">The sequence shown here is derived from an EMBL/GenBank/DDBJ whole genome shotgun (WGS) entry which is preliminary data.</text>
</comment>
<organism evidence="2">
    <name type="scientific">Psilocybe cubensis</name>
    <name type="common">Psychedelic mushroom</name>
    <name type="synonym">Stropharia cubensis</name>
    <dbReference type="NCBI Taxonomy" id="181762"/>
    <lineage>
        <taxon>Eukaryota</taxon>
        <taxon>Fungi</taxon>
        <taxon>Dikarya</taxon>
        <taxon>Basidiomycota</taxon>
        <taxon>Agaricomycotina</taxon>
        <taxon>Agaricomycetes</taxon>
        <taxon>Agaricomycetidae</taxon>
        <taxon>Agaricales</taxon>
        <taxon>Agaricineae</taxon>
        <taxon>Strophariaceae</taxon>
        <taxon>Psilocybe</taxon>
    </lineage>
</organism>
<reference evidence="2" key="1">
    <citation type="submission" date="2021-02" db="EMBL/GenBank/DDBJ databases">
        <title>Psilocybe cubensis genome.</title>
        <authorList>
            <person name="Mckernan K.J."/>
            <person name="Crawford S."/>
            <person name="Trippe A."/>
            <person name="Kane L.T."/>
            <person name="Mclaughlin S."/>
        </authorList>
    </citation>
    <scope>NUCLEOTIDE SEQUENCE [LARGE SCALE GENOMIC DNA]</scope>
    <source>
        <strain evidence="2">MGC-MH-2018</strain>
    </source>
</reference>
<protein>
    <submittedName>
        <fullName evidence="2">Uncharacterized protein</fullName>
    </submittedName>
</protein>
<feature type="compositionally biased region" description="Low complexity" evidence="1">
    <location>
        <begin position="65"/>
        <end position="79"/>
    </location>
</feature>
<gene>
    <name evidence="2" type="ORF">JR316_005742</name>
</gene>
<sequence>MSKSRSASLEIVPPATSRVRENPAVPPASHKHNRKPVEEDPDDADADAEGDELDNQPPPAPAPKPAAAAAAATTTNIPNAPKPCDRCARTGKPCKGVAGSRCEYCKRLKQKCSNSSGPPRKSATTAPKPAPAPKRPAETAGAKAPAGKGAAPSQLPSKRKAPASAPQNGAVDNHDLDGEGSTVEEEHDSGTRHNKKRRVAKGPTRLQLVKAVNDIEASMKRVQASVAKEVEKMSGIVKILNAKIEEMDDE</sequence>
<feature type="compositionally biased region" description="Low complexity" evidence="1">
    <location>
        <begin position="138"/>
        <end position="152"/>
    </location>
</feature>
<accession>A0A8H7Y0C8</accession>
<feature type="region of interest" description="Disordered" evidence="1">
    <location>
        <begin position="1"/>
        <end position="98"/>
    </location>
</feature>
<proteinExistence type="predicted"/>
<evidence type="ECO:0000313" key="2">
    <source>
        <dbReference type="EMBL" id="KAG5169186.1"/>
    </source>
</evidence>
<dbReference type="AlphaFoldDB" id="A0A8H7Y0C8"/>
<dbReference type="EMBL" id="JAFIQS010000005">
    <property type="protein sequence ID" value="KAG5169186.1"/>
    <property type="molecule type" value="Genomic_DNA"/>
</dbReference>
<feature type="region of interest" description="Disordered" evidence="1">
    <location>
        <begin position="110"/>
        <end position="204"/>
    </location>
</feature>
<evidence type="ECO:0000256" key="1">
    <source>
        <dbReference type="SAM" id="MobiDB-lite"/>
    </source>
</evidence>
<name>A0A8H7Y0C8_PSICU</name>